<keyword evidence="10" id="KW-1185">Reference proteome</keyword>
<keyword evidence="4" id="KW-0378">Hydrolase</keyword>
<dbReference type="InterPro" id="IPR012337">
    <property type="entry name" value="RNaseH-like_sf"/>
</dbReference>
<evidence type="ECO:0000259" key="8">
    <source>
        <dbReference type="SMART" id="SM00479"/>
    </source>
</evidence>
<dbReference type="Gene3D" id="3.30.420.10">
    <property type="entry name" value="Ribonuclease H-like superfamily/Ribonuclease H"/>
    <property type="match status" value="1"/>
</dbReference>
<keyword evidence="6" id="KW-0539">Nucleus</keyword>
<feature type="region of interest" description="Disordered" evidence="7">
    <location>
        <begin position="1"/>
        <end position="167"/>
    </location>
</feature>
<dbReference type="Proteomes" id="UP000799770">
    <property type="component" value="Unassembled WGS sequence"/>
</dbReference>
<evidence type="ECO:0000256" key="3">
    <source>
        <dbReference type="ARBA" id="ARBA00022722"/>
    </source>
</evidence>
<evidence type="ECO:0000313" key="9">
    <source>
        <dbReference type="EMBL" id="KAF2109437.1"/>
    </source>
</evidence>
<dbReference type="AlphaFoldDB" id="A0A6A5YSK2"/>
<evidence type="ECO:0000256" key="5">
    <source>
        <dbReference type="ARBA" id="ARBA00022839"/>
    </source>
</evidence>
<dbReference type="Pfam" id="PF00929">
    <property type="entry name" value="RNase_T"/>
    <property type="match status" value="1"/>
</dbReference>
<feature type="region of interest" description="Disordered" evidence="7">
    <location>
        <begin position="329"/>
        <end position="360"/>
    </location>
</feature>
<evidence type="ECO:0000256" key="2">
    <source>
        <dbReference type="ARBA" id="ARBA00006357"/>
    </source>
</evidence>
<dbReference type="EMBL" id="ML977342">
    <property type="protein sequence ID" value="KAF2109437.1"/>
    <property type="molecule type" value="Genomic_DNA"/>
</dbReference>
<evidence type="ECO:0000313" key="10">
    <source>
        <dbReference type="Proteomes" id="UP000799770"/>
    </source>
</evidence>
<proteinExistence type="inferred from homology"/>
<comment type="similarity">
    <text evidence="2">Belongs to the REXO1/REXO3 family.</text>
</comment>
<evidence type="ECO:0000256" key="4">
    <source>
        <dbReference type="ARBA" id="ARBA00022801"/>
    </source>
</evidence>
<dbReference type="InterPro" id="IPR013520">
    <property type="entry name" value="Ribonucl_H"/>
</dbReference>
<evidence type="ECO:0000256" key="1">
    <source>
        <dbReference type="ARBA" id="ARBA00004123"/>
    </source>
</evidence>
<dbReference type="SMART" id="SM00479">
    <property type="entry name" value="EXOIII"/>
    <property type="match status" value="1"/>
</dbReference>
<keyword evidence="3" id="KW-0540">Nuclease</keyword>
<feature type="region of interest" description="Disordered" evidence="7">
    <location>
        <begin position="241"/>
        <end position="287"/>
    </location>
</feature>
<evidence type="ECO:0000256" key="7">
    <source>
        <dbReference type="SAM" id="MobiDB-lite"/>
    </source>
</evidence>
<sequence length="823" mass="92388">MGKRKRNKPEPEEYGISATLALVREQNASKSPRPLQDEDDDDGGGWTTVGQPRKKLHRQQSFDVRRNDRRNPDARHRDSQTEQKHRSSEERDSPPSKSSSRALNPFSTIKDTSADDRATEAPDTAVNPFASSSRGSSKRSDSQRRPSQSKHNGSTKRNSEKRDRDDRSYPAIEHASHARLNSQITVSHLQGLILYILADGPAPQWVSVRSRNSIRQVVVLLVPGLELGMFNGKTDLESSAAKVMEDTTPETPDQTPVDEEERTDNQGKQKRLRIHPDDYYPASLKPDRLPTALKPLSDIFRHVWPVRGAADSSGNQFHRIHSPIHSMLTAPIPKSREEKQMKKDPRHKGPTPQNSRNYSSKRTAITTFLATLSEQQDNKYVVHPSWFTTAEAKEVAYQSRVTAQQSAEFGWVDSNVACLEDGEVPDIEIEQGSVTAGRHVLTVDCEMCKADDDTNVLTRVSLIDWDGNVVLDDLVKPDVPIKDYVTQYSGITEAMLENVTTTLSDVQTKLREILTPRTILVGHSLDSDLNALKFTHPFLIDTGIIYPHQRGPPYKQSLRWLSQKYLHREIQKGAKGHDSVEDALACLDLVKQKCEHGPHWGTSEMNAESIFKRLGRATRASKDSGNQERRSGAVVDWGDPNRGHGGQAAVAVACESDEDVVNGIKLTLDGHSVGKNGMTEKVDFVWGRLRELELVRGWWDDSKTVDVQLIRANTLKRLGRSATEEDEETEVNGSDLGDVVARTVGHIVQVYESLPRRTAFIVYSGTSDPREVRRLQAMRQQYQREYQTKNWDNLSVKWTDTEVQVLSQACKSAREGIGFVTVK</sequence>
<feature type="compositionally biased region" description="Polar residues" evidence="7">
    <location>
        <begin position="95"/>
        <end position="111"/>
    </location>
</feature>
<dbReference type="CDD" id="cd06145">
    <property type="entry name" value="REX1_like"/>
    <property type="match status" value="1"/>
</dbReference>
<dbReference type="InterPro" id="IPR047021">
    <property type="entry name" value="REXO1/3/4-like"/>
</dbReference>
<dbReference type="GO" id="GO:0003676">
    <property type="term" value="F:nucleic acid binding"/>
    <property type="evidence" value="ECO:0007669"/>
    <property type="project" value="InterPro"/>
</dbReference>
<dbReference type="FunFam" id="3.30.420.10:FF:000019">
    <property type="entry name" value="RNA exonuclease NEF-sp"/>
    <property type="match status" value="1"/>
</dbReference>
<feature type="compositionally biased region" description="Polar residues" evidence="7">
    <location>
        <begin position="351"/>
        <end position="360"/>
    </location>
</feature>
<evidence type="ECO:0000256" key="6">
    <source>
        <dbReference type="ARBA" id="ARBA00023242"/>
    </source>
</evidence>
<dbReference type="OrthoDB" id="206335at2759"/>
<protein>
    <recommendedName>
        <fullName evidence="8">Exonuclease domain-containing protein</fullName>
    </recommendedName>
</protein>
<organism evidence="9 10">
    <name type="scientific">Lophiotrema nucula</name>
    <dbReference type="NCBI Taxonomy" id="690887"/>
    <lineage>
        <taxon>Eukaryota</taxon>
        <taxon>Fungi</taxon>
        <taxon>Dikarya</taxon>
        <taxon>Ascomycota</taxon>
        <taxon>Pezizomycotina</taxon>
        <taxon>Dothideomycetes</taxon>
        <taxon>Pleosporomycetidae</taxon>
        <taxon>Pleosporales</taxon>
        <taxon>Lophiotremataceae</taxon>
        <taxon>Lophiotrema</taxon>
    </lineage>
</organism>
<dbReference type="GO" id="GO:0004527">
    <property type="term" value="F:exonuclease activity"/>
    <property type="evidence" value="ECO:0007669"/>
    <property type="project" value="UniProtKB-KW"/>
</dbReference>
<reference evidence="9" key="1">
    <citation type="journal article" date="2020" name="Stud. Mycol.">
        <title>101 Dothideomycetes genomes: a test case for predicting lifestyles and emergence of pathogens.</title>
        <authorList>
            <person name="Haridas S."/>
            <person name="Albert R."/>
            <person name="Binder M."/>
            <person name="Bloem J."/>
            <person name="Labutti K."/>
            <person name="Salamov A."/>
            <person name="Andreopoulos B."/>
            <person name="Baker S."/>
            <person name="Barry K."/>
            <person name="Bills G."/>
            <person name="Bluhm B."/>
            <person name="Cannon C."/>
            <person name="Castanera R."/>
            <person name="Culley D."/>
            <person name="Daum C."/>
            <person name="Ezra D."/>
            <person name="Gonzalez J."/>
            <person name="Henrissat B."/>
            <person name="Kuo A."/>
            <person name="Liang C."/>
            <person name="Lipzen A."/>
            <person name="Lutzoni F."/>
            <person name="Magnuson J."/>
            <person name="Mondo S."/>
            <person name="Nolan M."/>
            <person name="Ohm R."/>
            <person name="Pangilinan J."/>
            <person name="Park H.-J."/>
            <person name="Ramirez L."/>
            <person name="Alfaro M."/>
            <person name="Sun H."/>
            <person name="Tritt A."/>
            <person name="Yoshinaga Y."/>
            <person name="Zwiers L.-H."/>
            <person name="Turgeon B."/>
            <person name="Goodwin S."/>
            <person name="Spatafora J."/>
            <person name="Crous P."/>
            <person name="Grigoriev I."/>
        </authorList>
    </citation>
    <scope>NUCLEOTIDE SEQUENCE</scope>
    <source>
        <strain evidence="9">CBS 627.86</strain>
    </source>
</reference>
<dbReference type="GO" id="GO:0005634">
    <property type="term" value="C:nucleus"/>
    <property type="evidence" value="ECO:0007669"/>
    <property type="project" value="UniProtKB-SubCell"/>
</dbReference>
<dbReference type="SUPFAM" id="SSF53098">
    <property type="entry name" value="Ribonuclease H-like"/>
    <property type="match status" value="1"/>
</dbReference>
<feature type="compositionally biased region" description="Basic and acidic residues" evidence="7">
    <location>
        <begin position="63"/>
        <end position="94"/>
    </location>
</feature>
<dbReference type="PANTHER" id="PTHR12801">
    <property type="entry name" value="RNA EXONUCLEASE REXO1 / RECO3 FAMILY MEMBER-RELATED"/>
    <property type="match status" value="1"/>
</dbReference>
<feature type="region of interest" description="Disordered" evidence="7">
    <location>
        <begin position="617"/>
        <end position="642"/>
    </location>
</feature>
<gene>
    <name evidence="9" type="ORF">BDV96DRAFT_651872</name>
</gene>
<feature type="domain" description="Exonuclease" evidence="8">
    <location>
        <begin position="439"/>
        <end position="599"/>
    </location>
</feature>
<feature type="compositionally biased region" description="Basic and acidic residues" evidence="7">
    <location>
        <begin position="334"/>
        <end position="343"/>
    </location>
</feature>
<feature type="compositionally biased region" description="Basic and acidic residues" evidence="7">
    <location>
        <begin position="620"/>
        <end position="631"/>
    </location>
</feature>
<dbReference type="PANTHER" id="PTHR12801:SF115">
    <property type="entry name" value="FI18136P1-RELATED"/>
    <property type="match status" value="1"/>
</dbReference>
<name>A0A6A5YSK2_9PLEO</name>
<comment type="subcellular location">
    <subcellularLocation>
        <location evidence="1">Nucleus</location>
    </subcellularLocation>
</comment>
<dbReference type="InterPro" id="IPR034922">
    <property type="entry name" value="REX1-like_exo"/>
</dbReference>
<keyword evidence="5" id="KW-0269">Exonuclease</keyword>
<accession>A0A6A5YSK2</accession>
<feature type="compositionally biased region" description="Basic and acidic residues" evidence="7">
    <location>
        <begin position="157"/>
        <end position="167"/>
    </location>
</feature>
<dbReference type="InterPro" id="IPR036397">
    <property type="entry name" value="RNaseH_sf"/>
</dbReference>